<dbReference type="InterPro" id="IPR038157">
    <property type="entry name" value="FeoA_core_dom"/>
</dbReference>
<dbReference type="PANTHER" id="PTHR42954:SF2">
    <property type="entry name" value="FE(2+) TRANSPORT PROTEIN A"/>
    <property type="match status" value="1"/>
</dbReference>
<dbReference type="PANTHER" id="PTHR42954">
    <property type="entry name" value="FE(2+) TRANSPORT PROTEIN A"/>
    <property type="match status" value="1"/>
</dbReference>
<dbReference type="InterPro" id="IPR052713">
    <property type="entry name" value="FeoA"/>
</dbReference>
<evidence type="ECO:0000313" key="4">
    <source>
        <dbReference type="EMBL" id="PQO43562.1"/>
    </source>
</evidence>
<accession>A0A2S8G6T8</accession>
<evidence type="ECO:0000313" key="6">
    <source>
        <dbReference type="Proteomes" id="UP000239388"/>
    </source>
</evidence>
<dbReference type="GO" id="GO:0046914">
    <property type="term" value="F:transition metal ion binding"/>
    <property type="evidence" value="ECO:0007669"/>
    <property type="project" value="InterPro"/>
</dbReference>
<dbReference type="RefSeq" id="WP_105337848.1">
    <property type="nucleotide sequence ID" value="NZ_PUHZ01000023.1"/>
</dbReference>
<sequence length="74" mass="7860">MKTLSACKVGDRATVSSIEGDDDISVRLLEMGLVPGVELTVVGYAPLGDPIEIALIGYRLSLRKSEASRVQLAD</sequence>
<dbReference type="Gene3D" id="2.30.30.90">
    <property type="match status" value="1"/>
</dbReference>
<dbReference type="SUPFAM" id="SSF50037">
    <property type="entry name" value="C-terminal domain of transcriptional repressors"/>
    <property type="match status" value="1"/>
</dbReference>
<evidence type="ECO:0000313" key="5">
    <source>
        <dbReference type="Proteomes" id="UP000237819"/>
    </source>
</evidence>
<name>A0A2S8G6T8_9BACT</name>
<evidence type="ECO:0000256" key="1">
    <source>
        <dbReference type="ARBA" id="ARBA00023004"/>
    </source>
</evidence>
<feature type="domain" description="Ferrous iron transporter FeoA-like" evidence="2">
    <location>
        <begin position="2"/>
        <end position="74"/>
    </location>
</feature>
<dbReference type="EMBL" id="PUHZ01000023">
    <property type="protein sequence ID" value="PQO43562.1"/>
    <property type="molecule type" value="Genomic_DNA"/>
</dbReference>
<dbReference type="EMBL" id="PUIB01000009">
    <property type="protein sequence ID" value="PQO40166.1"/>
    <property type="molecule type" value="Genomic_DNA"/>
</dbReference>
<proteinExistence type="predicted"/>
<dbReference type="AlphaFoldDB" id="A0A2S8G6T8"/>
<evidence type="ECO:0000259" key="2">
    <source>
        <dbReference type="SMART" id="SM00899"/>
    </source>
</evidence>
<organism evidence="3 6">
    <name type="scientific">Blastopirellula marina</name>
    <dbReference type="NCBI Taxonomy" id="124"/>
    <lineage>
        <taxon>Bacteria</taxon>
        <taxon>Pseudomonadati</taxon>
        <taxon>Planctomycetota</taxon>
        <taxon>Planctomycetia</taxon>
        <taxon>Pirellulales</taxon>
        <taxon>Pirellulaceae</taxon>
        <taxon>Blastopirellula</taxon>
    </lineage>
</organism>
<dbReference type="Proteomes" id="UP000239388">
    <property type="component" value="Unassembled WGS sequence"/>
</dbReference>
<dbReference type="InterPro" id="IPR007167">
    <property type="entry name" value="Fe-transptr_FeoA-like"/>
</dbReference>
<gene>
    <name evidence="4" type="ORF">C5Y93_23215</name>
    <name evidence="3" type="ORF">C5Y98_06055</name>
</gene>
<evidence type="ECO:0000313" key="3">
    <source>
        <dbReference type="EMBL" id="PQO40166.1"/>
    </source>
</evidence>
<reference evidence="5 6" key="1">
    <citation type="submission" date="2018-02" db="EMBL/GenBank/DDBJ databases">
        <title>Comparative genomes isolates from brazilian mangrove.</title>
        <authorList>
            <person name="Araujo J.E."/>
            <person name="Taketani R.G."/>
            <person name="Silva M.C.P."/>
            <person name="Loureco M.V."/>
            <person name="Andreote F.D."/>
        </authorList>
    </citation>
    <scope>NUCLEOTIDE SEQUENCE [LARGE SCALE GENOMIC DNA]</scope>
    <source>
        <strain evidence="3 6">NAP PRIS-MGV</strain>
        <strain evidence="4 5">Nap-Phe MGV</strain>
    </source>
</reference>
<dbReference type="SMART" id="SM00899">
    <property type="entry name" value="FeoA"/>
    <property type="match status" value="1"/>
</dbReference>
<comment type="caution">
    <text evidence="3">The sequence shown here is derived from an EMBL/GenBank/DDBJ whole genome shotgun (WGS) entry which is preliminary data.</text>
</comment>
<dbReference type="InterPro" id="IPR008988">
    <property type="entry name" value="Transcriptional_repressor_C"/>
</dbReference>
<protein>
    <submittedName>
        <fullName evidence="3">Iron transporter</fullName>
    </submittedName>
</protein>
<dbReference type="Pfam" id="PF04023">
    <property type="entry name" value="FeoA"/>
    <property type="match status" value="1"/>
</dbReference>
<dbReference type="OrthoDB" id="9811076at2"/>
<keyword evidence="1" id="KW-0408">Iron</keyword>
<dbReference type="Proteomes" id="UP000237819">
    <property type="component" value="Unassembled WGS sequence"/>
</dbReference>